<keyword evidence="1" id="KW-0812">Transmembrane</keyword>
<feature type="transmembrane region" description="Helical" evidence="1">
    <location>
        <begin position="12"/>
        <end position="29"/>
    </location>
</feature>
<organism evidence="2">
    <name type="scientific">bioreactor metagenome</name>
    <dbReference type="NCBI Taxonomy" id="1076179"/>
    <lineage>
        <taxon>unclassified sequences</taxon>
        <taxon>metagenomes</taxon>
        <taxon>ecological metagenomes</taxon>
    </lineage>
</organism>
<keyword evidence="1" id="KW-0472">Membrane</keyword>
<reference evidence="2" key="1">
    <citation type="submission" date="2019-08" db="EMBL/GenBank/DDBJ databases">
        <authorList>
            <person name="Kucharzyk K."/>
            <person name="Murdoch R.W."/>
            <person name="Higgins S."/>
            <person name="Loffler F."/>
        </authorList>
    </citation>
    <scope>NUCLEOTIDE SEQUENCE</scope>
</reference>
<evidence type="ECO:0000313" key="2">
    <source>
        <dbReference type="EMBL" id="MPL91689.1"/>
    </source>
</evidence>
<protein>
    <submittedName>
        <fullName evidence="2">Uncharacterized protein</fullName>
    </submittedName>
</protein>
<feature type="transmembrane region" description="Helical" evidence="1">
    <location>
        <begin position="218"/>
        <end position="238"/>
    </location>
</feature>
<proteinExistence type="predicted"/>
<evidence type="ECO:0000256" key="1">
    <source>
        <dbReference type="SAM" id="Phobius"/>
    </source>
</evidence>
<comment type="caution">
    <text evidence="2">The sequence shown here is derived from an EMBL/GenBank/DDBJ whole genome shotgun (WGS) entry which is preliminary data.</text>
</comment>
<sequence>MNNIEITKREIIVSISILAIMLIIGVLVGDKVNEYQQDKEAQYNKAFKITKDAELFTYAMKTNIGNALVEGELKADKPVNYKDEIDGEYLVLEKIKEKYTMHTRVVTYTDSKGNTHSKTETYWTWDKVDHDIKMAKSVIFLGINFDTSKFDLPSTSYIDTVNGGYHIRYKFYGLESKFNATIFGNLKNNTIANDNIKVYKNMTVAETLEEVTGNISIILFWVLWILITVGIVILFMYLDNNWLNT</sequence>
<dbReference type="EMBL" id="VSSQ01000336">
    <property type="protein sequence ID" value="MPL91689.1"/>
    <property type="molecule type" value="Genomic_DNA"/>
</dbReference>
<name>A0A644VJZ6_9ZZZZ</name>
<keyword evidence="1" id="KW-1133">Transmembrane helix</keyword>
<dbReference type="AlphaFoldDB" id="A0A644VJZ6"/>
<accession>A0A644VJZ6</accession>
<gene>
    <name evidence="2" type="ORF">SDC9_37765</name>
</gene>